<dbReference type="Proteomes" id="UP000295685">
    <property type="component" value="Unassembled WGS sequence"/>
</dbReference>
<evidence type="ECO:0000313" key="1">
    <source>
        <dbReference type="EMBL" id="TDZ93085.1"/>
    </source>
</evidence>
<evidence type="ECO:0000313" key="2">
    <source>
        <dbReference type="EMBL" id="TEA07676.1"/>
    </source>
</evidence>
<comment type="caution">
    <text evidence="1">The sequence shown here is derived from an EMBL/GenBank/DDBJ whole genome shotgun (WGS) entry which is preliminary data.</text>
</comment>
<sequence length="115" mass="12959">MSPYWQSYWYQVMCTEDRNPGWKPLHCGPLHQVPNKSLVTGALADWVVPVLEDAADEIDWISGEIRIDCYTEAVPAPGTPPYLSSETREVPRISYYLPSSEAEQGSETKFHDGLS</sequence>
<dbReference type="OrthoDB" id="3874085at2"/>
<organism evidence="1 4">
    <name type="scientific">Mycobacteroides salmoniphilum</name>
    <dbReference type="NCBI Taxonomy" id="404941"/>
    <lineage>
        <taxon>Bacteria</taxon>
        <taxon>Bacillati</taxon>
        <taxon>Actinomycetota</taxon>
        <taxon>Actinomycetes</taxon>
        <taxon>Mycobacteriales</taxon>
        <taxon>Mycobacteriaceae</taxon>
        <taxon>Mycobacteroides</taxon>
    </lineage>
</organism>
<evidence type="ECO:0000313" key="3">
    <source>
        <dbReference type="Proteomes" id="UP000294844"/>
    </source>
</evidence>
<proteinExistence type="predicted"/>
<name>A0A4R8SCN6_9MYCO</name>
<dbReference type="RefSeq" id="WP_134148030.1">
    <property type="nucleotide sequence ID" value="NZ_PECK01000007.1"/>
</dbReference>
<dbReference type="EMBL" id="PECM01000004">
    <property type="protein sequence ID" value="TEA07676.1"/>
    <property type="molecule type" value="Genomic_DNA"/>
</dbReference>
<reference evidence="3 4" key="1">
    <citation type="journal article" date="2019" name="Sci. Rep.">
        <title>Extended insight into the Mycobacterium chelonae-abscessus complex through whole genome sequencing of Mycobacterium salmoniphilum outbreak and Mycobacterium salmoniphilum-like strains.</title>
        <authorList>
            <person name="Behra P.R.K."/>
            <person name="Das S."/>
            <person name="Pettersson B.M.F."/>
            <person name="Shirreff L."/>
            <person name="DuCote T."/>
            <person name="Jacobsson K.G."/>
            <person name="Ennis D.G."/>
            <person name="Kirsebom L.A."/>
        </authorList>
    </citation>
    <scope>NUCLEOTIDE SEQUENCE [LARGE SCALE GENOMIC DNA]</scope>
    <source>
        <strain evidence="2 3">CCUG 60883</strain>
        <strain evidence="1 4">CCUG 60885</strain>
    </source>
</reference>
<dbReference type="AlphaFoldDB" id="A0A4R8SCN6"/>
<gene>
    <name evidence="2" type="ORF">CCUG60883_00739</name>
    <name evidence="1" type="ORF">CCUG60885_03589</name>
</gene>
<dbReference type="EMBL" id="PECK01000007">
    <property type="protein sequence ID" value="TDZ93085.1"/>
    <property type="molecule type" value="Genomic_DNA"/>
</dbReference>
<keyword evidence="3" id="KW-1185">Reference proteome</keyword>
<dbReference type="Proteomes" id="UP000294844">
    <property type="component" value="Unassembled WGS sequence"/>
</dbReference>
<protein>
    <submittedName>
        <fullName evidence="1">Uncharacterized protein</fullName>
    </submittedName>
</protein>
<accession>A0A4R8SCN6</accession>
<evidence type="ECO:0000313" key="4">
    <source>
        <dbReference type="Proteomes" id="UP000295685"/>
    </source>
</evidence>